<keyword evidence="8" id="KW-1185">Reference proteome</keyword>
<dbReference type="PANTHER" id="PTHR45626">
    <property type="entry name" value="TRANSCRIPTION TERMINATION FACTOR 2-RELATED"/>
    <property type="match status" value="1"/>
</dbReference>
<dbReference type="InterPro" id="IPR049730">
    <property type="entry name" value="SNF2/RAD54-like_C"/>
</dbReference>
<evidence type="ECO:0000256" key="2">
    <source>
        <dbReference type="ARBA" id="ARBA00022801"/>
    </source>
</evidence>
<evidence type="ECO:0000256" key="5">
    <source>
        <dbReference type="SAM" id="SignalP"/>
    </source>
</evidence>
<comment type="caution">
    <text evidence="7">The sequence shown here is derived from an EMBL/GenBank/DDBJ whole genome shotgun (WGS) entry which is preliminary data.</text>
</comment>
<evidence type="ECO:0000313" key="7">
    <source>
        <dbReference type="EMBL" id="KAK9766427.1"/>
    </source>
</evidence>
<keyword evidence="1" id="KW-0547">Nucleotide-binding</keyword>
<proteinExistence type="predicted"/>
<keyword evidence="5" id="KW-0732">Signal</keyword>
<dbReference type="PANTHER" id="PTHR45626:SF17">
    <property type="entry name" value="HELICASE-LIKE TRANSCRIPTION FACTOR"/>
    <property type="match status" value="1"/>
</dbReference>
<gene>
    <name evidence="7" type="ORF">K7432_004482</name>
</gene>
<dbReference type="InterPro" id="IPR001650">
    <property type="entry name" value="Helicase_C-like"/>
</dbReference>
<keyword evidence="4" id="KW-0067">ATP-binding</keyword>
<dbReference type="Proteomes" id="UP001479436">
    <property type="component" value="Unassembled WGS sequence"/>
</dbReference>
<accession>A0ABR2WY63</accession>
<feature type="signal peptide" evidence="5">
    <location>
        <begin position="1"/>
        <end position="25"/>
    </location>
</feature>
<keyword evidence="3" id="KW-0347">Helicase</keyword>
<protein>
    <recommendedName>
        <fullName evidence="6">Helicase C-terminal domain-containing protein</fullName>
    </recommendedName>
</protein>
<dbReference type="Pfam" id="PF00271">
    <property type="entry name" value="Helicase_C"/>
    <property type="match status" value="1"/>
</dbReference>
<feature type="domain" description="Helicase C-terminal" evidence="6">
    <location>
        <begin position="22"/>
        <end position="92"/>
    </location>
</feature>
<dbReference type="CDD" id="cd18793">
    <property type="entry name" value="SF2_C_SNF"/>
    <property type="match status" value="1"/>
</dbReference>
<sequence>MCTTNVSNFFIKTCLLLAFLSQIQGSTTVKVRVARIKEFAEAVPDNGIKVMLINLRCGAYGLNLQMASVVIFADNWWNPYVEMQAKAWVWRVNQTNIVDSYQLVMQNSIESENVIRSQSRKLNLFGRISNRLTNDSSENDIENELQEQLESYMRQLQSVSHPAVGSSSGSNEE</sequence>
<keyword evidence="2" id="KW-0378">Hydrolase</keyword>
<feature type="chain" id="PRO_5046381507" description="Helicase C-terminal domain-containing protein" evidence="5">
    <location>
        <begin position="26"/>
        <end position="173"/>
    </location>
</feature>
<evidence type="ECO:0000256" key="1">
    <source>
        <dbReference type="ARBA" id="ARBA00022741"/>
    </source>
</evidence>
<evidence type="ECO:0000313" key="8">
    <source>
        <dbReference type="Proteomes" id="UP001479436"/>
    </source>
</evidence>
<evidence type="ECO:0000259" key="6">
    <source>
        <dbReference type="Pfam" id="PF00271"/>
    </source>
</evidence>
<organism evidence="7 8">
    <name type="scientific">Basidiobolus ranarum</name>
    <dbReference type="NCBI Taxonomy" id="34480"/>
    <lineage>
        <taxon>Eukaryota</taxon>
        <taxon>Fungi</taxon>
        <taxon>Fungi incertae sedis</taxon>
        <taxon>Zoopagomycota</taxon>
        <taxon>Entomophthoromycotina</taxon>
        <taxon>Basidiobolomycetes</taxon>
        <taxon>Basidiobolales</taxon>
        <taxon>Basidiobolaceae</taxon>
        <taxon>Basidiobolus</taxon>
    </lineage>
</organism>
<dbReference type="SUPFAM" id="SSF52540">
    <property type="entry name" value="P-loop containing nucleoside triphosphate hydrolases"/>
    <property type="match status" value="1"/>
</dbReference>
<dbReference type="EMBL" id="JASJQH010000155">
    <property type="protein sequence ID" value="KAK9766427.1"/>
    <property type="molecule type" value="Genomic_DNA"/>
</dbReference>
<evidence type="ECO:0000256" key="3">
    <source>
        <dbReference type="ARBA" id="ARBA00022806"/>
    </source>
</evidence>
<dbReference type="Gene3D" id="3.40.50.300">
    <property type="entry name" value="P-loop containing nucleotide triphosphate hydrolases"/>
    <property type="match status" value="1"/>
</dbReference>
<name>A0ABR2WY63_9FUNG</name>
<reference evidence="7 8" key="1">
    <citation type="submission" date="2023-04" db="EMBL/GenBank/DDBJ databases">
        <title>Genome of Basidiobolus ranarum AG-B5.</title>
        <authorList>
            <person name="Stajich J.E."/>
            <person name="Carter-House D."/>
            <person name="Gryganskyi A."/>
        </authorList>
    </citation>
    <scope>NUCLEOTIDE SEQUENCE [LARGE SCALE GENOMIC DNA]</scope>
    <source>
        <strain evidence="7 8">AG-B5</strain>
    </source>
</reference>
<evidence type="ECO:0000256" key="4">
    <source>
        <dbReference type="ARBA" id="ARBA00022840"/>
    </source>
</evidence>
<dbReference type="InterPro" id="IPR027417">
    <property type="entry name" value="P-loop_NTPase"/>
</dbReference>
<dbReference type="InterPro" id="IPR050628">
    <property type="entry name" value="SNF2_RAD54_helicase_TF"/>
</dbReference>